<evidence type="ECO:0000256" key="14">
    <source>
        <dbReference type="SAM" id="Phobius"/>
    </source>
</evidence>
<evidence type="ECO:0000313" key="16">
    <source>
        <dbReference type="Proteomes" id="UP001470230"/>
    </source>
</evidence>
<proteinExistence type="inferred from homology"/>
<evidence type="ECO:0000256" key="5">
    <source>
        <dbReference type="ARBA" id="ARBA00022516"/>
    </source>
</evidence>
<evidence type="ECO:0000256" key="10">
    <source>
        <dbReference type="ARBA" id="ARBA00023136"/>
    </source>
</evidence>
<comment type="catalytic activity">
    <reaction evidence="13">
        <text>a very-long-chain (3R)-3-hydroxyacyl-CoA = a very-long-chain (2E)-enoyl-CoA + H2O</text>
        <dbReference type="Rhea" id="RHEA:45812"/>
        <dbReference type="ChEBI" id="CHEBI:15377"/>
        <dbReference type="ChEBI" id="CHEBI:83728"/>
        <dbReference type="ChEBI" id="CHEBI:85440"/>
        <dbReference type="EC" id="4.2.1.134"/>
    </reaction>
</comment>
<organism evidence="15 16">
    <name type="scientific">Tritrichomonas musculus</name>
    <dbReference type="NCBI Taxonomy" id="1915356"/>
    <lineage>
        <taxon>Eukaryota</taxon>
        <taxon>Metamonada</taxon>
        <taxon>Parabasalia</taxon>
        <taxon>Tritrichomonadida</taxon>
        <taxon>Tritrichomonadidae</taxon>
        <taxon>Tritrichomonas</taxon>
    </lineage>
</organism>
<name>A0ABR2KRI7_9EUKA</name>
<keyword evidence="8 14" id="KW-1133">Transmembrane helix</keyword>
<evidence type="ECO:0000256" key="12">
    <source>
        <dbReference type="ARBA" id="ARBA00023239"/>
    </source>
</evidence>
<sequence>MSYINLYNYLQTLLWAAGLIFMLVTFISPDLTQYLNKYFIIIQSAMALDIVHAILRLVRGNIFATILQVGSRIYVVWMIVSQQDSPNIFNYIMYTAWSLAEVIRYQYYIHKPNEGPLLFLRYNSFLILYPMGVLTGEMPLIYQNYQKTNNIVNLVILFLYIPFFPYLYIHMLSLRKKKSQESKKTN</sequence>
<dbReference type="Proteomes" id="UP001470230">
    <property type="component" value="Unassembled WGS sequence"/>
</dbReference>
<dbReference type="InterPro" id="IPR007482">
    <property type="entry name" value="Tyr_Pase-like_PTPLA"/>
</dbReference>
<dbReference type="PANTHER" id="PTHR11035">
    <property type="entry name" value="VERY-LONG-CHAIN (3R)-3-HYDROXYACYL-COA DEHYDRATASE"/>
    <property type="match status" value="1"/>
</dbReference>
<evidence type="ECO:0000256" key="3">
    <source>
        <dbReference type="ARBA" id="ARBA00007811"/>
    </source>
</evidence>
<dbReference type="EMBL" id="JAPFFF010000003">
    <property type="protein sequence ID" value="KAK8893744.1"/>
    <property type="molecule type" value="Genomic_DNA"/>
</dbReference>
<keyword evidence="5" id="KW-0444">Lipid biosynthesis</keyword>
<gene>
    <name evidence="15" type="ORF">M9Y10_022173</name>
</gene>
<protein>
    <recommendedName>
        <fullName evidence="4">very-long-chain (3R)-3-hydroxyacyl-CoA dehydratase</fullName>
        <ecNumber evidence="4">4.2.1.134</ecNumber>
    </recommendedName>
</protein>
<feature type="transmembrane region" description="Helical" evidence="14">
    <location>
        <begin position="12"/>
        <end position="29"/>
    </location>
</feature>
<feature type="transmembrane region" description="Helical" evidence="14">
    <location>
        <begin position="119"/>
        <end position="142"/>
    </location>
</feature>
<evidence type="ECO:0000256" key="1">
    <source>
        <dbReference type="ARBA" id="ARBA00004141"/>
    </source>
</evidence>
<dbReference type="Pfam" id="PF04387">
    <property type="entry name" value="PTPLA"/>
    <property type="match status" value="1"/>
</dbReference>
<keyword evidence="11" id="KW-0275">Fatty acid biosynthesis</keyword>
<feature type="transmembrane region" description="Helical" evidence="14">
    <location>
        <begin position="154"/>
        <end position="174"/>
    </location>
</feature>
<evidence type="ECO:0000256" key="9">
    <source>
        <dbReference type="ARBA" id="ARBA00023098"/>
    </source>
</evidence>
<keyword evidence="12" id="KW-0456">Lyase</keyword>
<comment type="pathway">
    <text evidence="2">Lipid metabolism; fatty acid biosynthesis.</text>
</comment>
<evidence type="ECO:0000313" key="15">
    <source>
        <dbReference type="EMBL" id="KAK8893744.1"/>
    </source>
</evidence>
<evidence type="ECO:0000256" key="4">
    <source>
        <dbReference type="ARBA" id="ARBA00013122"/>
    </source>
</evidence>
<keyword evidence="16" id="KW-1185">Reference proteome</keyword>
<evidence type="ECO:0000256" key="8">
    <source>
        <dbReference type="ARBA" id="ARBA00022989"/>
    </source>
</evidence>
<dbReference type="EC" id="4.2.1.134" evidence="4"/>
<keyword evidence="10 14" id="KW-0472">Membrane</keyword>
<dbReference type="PANTHER" id="PTHR11035:SF3">
    <property type="entry name" value="VERY-LONG-CHAIN (3R)-3-HYDROXYACYL-COA DEHYDRATASE"/>
    <property type="match status" value="1"/>
</dbReference>
<evidence type="ECO:0000256" key="13">
    <source>
        <dbReference type="ARBA" id="ARBA00036671"/>
    </source>
</evidence>
<evidence type="ECO:0000256" key="11">
    <source>
        <dbReference type="ARBA" id="ARBA00023160"/>
    </source>
</evidence>
<feature type="transmembrane region" description="Helical" evidence="14">
    <location>
        <begin position="35"/>
        <end position="55"/>
    </location>
</feature>
<comment type="subcellular location">
    <subcellularLocation>
        <location evidence="1">Membrane</location>
        <topology evidence="1">Multi-pass membrane protein</topology>
    </subcellularLocation>
</comment>
<keyword evidence="9" id="KW-0443">Lipid metabolism</keyword>
<evidence type="ECO:0000256" key="2">
    <source>
        <dbReference type="ARBA" id="ARBA00005194"/>
    </source>
</evidence>
<evidence type="ECO:0000256" key="7">
    <source>
        <dbReference type="ARBA" id="ARBA00022832"/>
    </source>
</evidence>
<accession>A0ABR2KRI7</accession>
<evidence type="ECO:0000256" key="6">
    <source>
        <dbReference type="ARBA" id="ARBA00022692"/>
    </source>
</evidence>
<reference evidence="15 16" key="1">
    <citation type="submission" date="2024-04" db="EMBL/GenBank/DDBJ databases">
        <title>Tritrichomonas musculus Genome.</title>
        <authorList>
            <person name="Alves-Ferreira E."/>
            <person name="Grigg M."/>
            <person name="Lorenzi H."/>
            <person name="Galac M."/>
        </authorList>
    </citation>
    <scope>NUCLEOTIDE SEQUENCE [LARGE SCALE GENOMIC DNA]</scope>
    <source>
        <strain evidence="15 16">EAF2021</strain>
    </source>
</reference>
<keyword evidence="6 14" id="KW-0812">Transmembrane</keyword>
<comment type="caution">
    <text evidence="15">The sequence shown here is derived from an EMBL/GenBank/DDBJ whole genome shotgun (WGS) entry which is preliminary data.</text>
</comment>
<keyword evidence="7" id="KW-0276">Fatty acid metabolism</keyword>
<comment type="similarity">
    <text evidence="3">Belongs to the very long-chain fatty acids dehydratase HACD family.</text>
</comment>